<evidence type="ECO:0000259" key="8">
    <source>
        <dbReference type="PROSITE" id="PS50893"/>
    </source>
</evidence>
<dbReference type="Pfam" id="PF00005">
    <property type="entry name" value="ABC_tran"/>
    <property type="match status" value="1"/>
</dbReference>
<dbReference type="GO" id="GO:0034775">
    <property type="term" value="P:glutathione transmembrane transport"/>
    <property type="evidence" value="ECO:0007669"/>
    <property type="project" value="InterPro"/>
</dbReference>
<evidence type="ECO:0000313" key="10">
    <source>
        <dbReference type="EMBL" id="AOS64835.1"/>
    </source>
</evidence>
<evidence type="ECO:0000256" key="6">
    <source>
        <dbReference type="ARBA" id="ARBA00023136"/>
    </source>
</evidence>
<dbReference type="PROSITE" id="PS50893">
    <property type="entry name" value="ABC_TRANSPORTER_2"/>
    <property type="match status" value="1"/>
</dbReference>
<dbReference type="InterPro" id="IPR036640">
    <property type="entry name" value="ABC1_TM_sf"/>
</dbReference>
<dbReference type="InterPro" id="IPR003439">
    <property type="entry name" value="ABC_transporter-like_ATP-bd"/>
</dbReference>
<evidence type="ECO:0000256" key="2">
    <source>
        <dbReference type="ARBA" id="ARBA00022692"/>
    </source>
</evidence>
<dbReference type="Gene3D" id="1.20.1560.10">
    <property type="entry name" value="ABC transporter type 1, transmembrane domain"/>
    <property type="match status" value="1"/>
</dbReference>
<dbReference type="NCBIfam" id="TIGR02868">
    <property type="entry name" value="CydC"/>
    <property type="match status" value="1"/>
</dbReference>
<dbReference type="InterPro" id="IPR011527">
    <property type="entry name" value="ABC1_TM_dom"/>
</dbReference>
<dbReference type="InterPro" id="IPR003593">
    <property type="entry name" value="AAA+_ATPase"/>
</dbReference>
<dbReference type="EMBL" id="CP014859">
    <property type="protein sequence ID" value="AOS64835.1"/>
    <property type="molecule type" value="Genomic_DNA"/>
</dbReference>
<proteinExistence type="predicted"/>
<dbReference type="PROSITE" id="PS00211">
    <property type="entry name" value="ABC_TRANSPORTER_1"/>
    <property type="match status" value="1"/>
</dbReference>
<keyword evidence="4" id="KW-0067">ATP-binding</keyword>
<gene>
    <name evidence="10" type="ORF">TL08_20220</name>
</gene>
<dbReference type="PANTHER" id="PTHR24221">
    <property type="entry name" value="ATP-BINDING CASSETTE SUB-FAMILY B"/>
    <property type="match status" value="1"/>
</dbReference>
<dbReference type="Proteomes" id="UP000095210">
    <property type="component" value="Chromosome"/>
</dbReference>
<keyword evidence="11" id="KW-1185">Reference proteome</keyword>
<keyword evidence="5 7" id="KW-1133">Transmembrane helix</keyword>
<dbReference type="GO" id="GO:0005524">
    <property type="term" value="F:ATP binding"/>
    <property type="evidence" value="ECO:0007669"/>
    <property type="project" value="UniProtKB-KW"/>
</dbReference>
<sequence>MIALLRASGLYRLSLAAIAGVLAELCAVALTATAGWLITTAAGQPPLAALGTAIVAVRAFAVFRGGLRYVERLAGHEVALRAVAGLRSRVYAAMVRGAGNRDGDALSTMVADVDSVQDLVLRVLLPMVSAGAVGSGVLLLCVSLLPASAIPAGIGLLLVGVALPLWVAVALRRTGAALARARAELAEHALDMVDGDRELLAFGAMDRVRAQGDLLLARLAAIDRRAAAVTSTATAVGLFLQGATTLSVALVALRSGADETLTAVVTLAVLAAFEGILPSVDVAHRFVELRPSARRIAALLRTPPGAPPREPVAAEAGITLTEVEIRYPQAATPALSGVDLRIPPGSAVAVVGASGAGKSTLLAAMTGLIEPSAGHIAVPEIRSMTQDAHVFGTSVRANLLLARPDADERTLHEAVAMAGLTEVIELLPQGVNTVVGEGGHRLSGGQRQRLLLARALLARPAVLLLDEPTEGLAPEAADAVLAEVLASRRGRTTVVVTHRAESLSLFDTVVLLDAGRIAAIGSDAVLRRDDPTYREVFTVDVVR</sequence>
<dbReference type="SUPFAM" id="SSF90123">
    <property type="entry name" value="ABC transporter transmembrane region"/>
    <property type="match status" value="1"/>
</dbReference>
<dbReference type="GO" id="GO:0005886">
    <property type="term" value="C:plasma membrane"/>
    <property type="evidence" value="ECO:0007669"/>
    <property type="project" value="UniProtKB-SubCell"/>
</dbReference>
<dbReference type="GO" id="GO:0016887">
    <property type="term" value="F:ATP hydrolysis activity"/>
    <property type="evidence" value="ECO:0007669"/>
    <property type="project" value="InterPro"/>
</dbReference>
<comment type="subcellular location">
    <subcellularLocation>
        <location evidence="1">Cell membrane</location>
        <topology evidence="1">Multi-pass membrane protein</topology>
    </subcellularLocation>
</comment>
<dbReference type="AlphaFoldDB" id="A0AAC9HUN0"/>
<accession>A0AAC9HUN0</accession>
<evidence type="ECO:0000256" key="1">
    <source>
        <dbReference type="ARBA" id="ARBA00004651"/>
    </source>
</evidence>
<dbReference type="PANTHER" id="PTHR24221:SF654">
    <property type="entry name" value="ATP-BINDING CASSETTE SUB-FAMILY B MEMBER 6"/>
    <property type="match status" value="1"/>
</dbReference>
<evidence type="ECO:0000256" key="4">
    <source>
        <dbReference type="ARBA" id="ARBA00022840"/>
    </source>
</evidence>
<evidence type="ECO:0000313" key="11">
    <source>
        <dbReference type="Proteomes" id="UP000095210"/>
    </source>
</evidence>
<dbReference type="RefSeq" id="WP_069851164.1">
    <property type="nucleotide sequence ID" value="NZ_CP014859.1"/>
</dbReference>
<feature type="transmembrane region" description="Helical" evidence="7">
    <location>
        <begin position="119"/>
        <end position="145"/>
    </location>
</feature>
<dbReference type="InterPro" id="IPR027417">
    <property type="entry name" value="P-loop_NTPase"/>
</dbReference>
<evidence type="ECO:0000256" key="7">
    <source>
        <dbReference type="SAM" id="Phobius"/>
    </source>
</evidence>
<feature type="transmembrane region" description="Helical" evidence="7">
    <location>
        <begin position="151"/>
        <end position="171"/>
    </location>
</feature>
<dbReference type="SUPFAM" id="SSF52540">
    <property type="entry name" value="P-loop containing nucleoside triphosphate hydrolases"/>
    <property type="match status" value="1"/>
</dbReference>
<dbReference type="KEGG" id="ahm:TL08_20220"/>
<organism evidence="10 11">
    <name type="scientific">Actinoalloteichus hymeniacidonis</name>
    <dbReference type="NCBI Taxonomy" id="340345"/>
    <lineage>
        <taxon>Bacteria</taxon>
        <taxon>Bacillati</taxon>
        <taxon>Actinomycetota</taxon>
        <taxon>Actinomycetes</taxon>
        <taxon>Pseudonocardiales</taxon>
        <taxon>Pseudonocardiaceae</taxon>
        <taxon>Actinoalloteichus</taxon>
    </lineage>
</organism>
<evidence type="ECO:0000256" key="5">
    <source>
        <dbReference type="ARBA" id="ARBA00022989"/>
    </source>
</evidence>
<feature type="domain" description="ABC transmembrane type-1" evidence="9">
    <location>
        <begin position="15"/>
        <end position="273"/>
    </location>
</feature>
<dbReference type="InterPro" id="IPR039421">
    <property type="entry name" value="Type_1_exporter"/>
</dbReference>
<dbReference type="Gene3D" id="3.40.50.300">
    <property type="entry name" value="P-loop containing nucleotide triphosphate hydrolases"/>
    <property type="match status" value="1"/>
</dbReference>
<feature type="transmembrane region" description="Helical" evidence="7">
    <location>
        <begin position="44"/>
        <end position="63"/>
    </location>
</feature>
<dbReference type="Pfam" id="PF00664">
    <property type="entry name" value="ABC_membrane"/>
    <property type="match status" value="1"/>
</dbReference>
<dbReference type="InterPro" id="IPR014223">
    <property type="entry name" value="ABC_CydC/D"/>
</dbReference>
<keyword evidence="6 7" id="KW-0472">Membrane</keyword>
<dbReference type="GO" id="GO:0045454">
    <property type="term" value="P:cell redox homeostasis"/>
    <property type="evidence" value="ECO:0007669"/>
    <property type="project" value="InterPro"/>
</dbReference>
<evidence type="ECO:0000259" key="9">
    <source>
        <dbReference type="PROSITE" id="PS50929"/>
    </source>
</evidence>
<feature type="transmembrane region" description="Helical" evidence="7">
    <location>
        <begin position="12"/>
        <end position="38"/>
    </location>
</feature>
<evidence type="ECO:0000256" key="3">
    <source>
        <dbReference type="ARBA" id="ARBA00022741"/>
    </source>
</evidence>
<dbReference type="PROSITE" id="PS50929">
    <property type="entry name" value="ABC_TM1F"/>
    <property type="match status" value="1"/>
</dbReference>
<dbReference type="SMART" id="SM00382">
    <property type="entry name" value="AAA"/>
    <property type="match status" value="1"/>
</dbReference>
<dbReference type="GO" id="GO:0140359">
    <property type="term" value="F:ABC-type transporter activity"/>
    <property type="evidence" value="ECO:0007669"/>
    <property type="project" value="InterPro"/>
</dbReference>
<feature type="domain" description="ABC transporter" evidence="8">
    <location>
        <begin position="318"/>
        <end position="539"/>
    </location>
</feature>
<protein>
    <submittedName>
        <fullName evidence="10">ABC transporter, transmembrane region, type 1</fullName>
    </submittedName>
</protein>
<name>A0AAC9HUN0_9PSEU</name>
<keyword evidence="3" id="KW-0547">Nucleotide-binding</keyword>
<dbReference type="InterPro" id="IPR017871">
    <property type="entry name" value="ABC_transporter-like_CS"/>
</dbReference>
<keyword evidence="2 7" id="KW-0812">Transmembrane</keyword>
<reference evidence="11" key="1">
    <citation type="submission" date="2016-03" db="EMBL/GenBank/DDBJ databases">
        <title>Complete genome sequence of the type strain Actinoalloteichus hymeniacidonis DSM 45092.</title>
        <authorList>
            <person name="Schaffert L."/>
            <person name="Albersmeier A."/>
            <person name="Winkler A."/>
            <person name="Kalinowski J."/>
            <person name="Zotchev S."/>
            <person name="Ruckert C."/>
        </authorList>
    </citation>
    <scope>NUCLEOTIDE SEQUENCE [LARGE SCALE GENOMIC DNA]</scope>
    <source>
        <strain evidence="11">HPA177(T) (DSM 45092(T))</strain>
    </source>
</reference>